<dbReference type="Proteomes" id="UP001500603">
    <property type="component" value="Unassembled WGS sequence"/>
</dbReference>
<proteinExistence type="predicted"/>
<dbReference type="InterPro" id="IPR036388">
    <property type="entry name" value="WH-like_DNA-bd_sf"/>
</dbReference>
<name>A0ABP9JYZ7_9NOCA</name>
<reference evidence="3" key="1">
    <citation type="journal article" date="2019" name="Int. J. Syst. Evol. Microbiol.">
        <title>The Global Catalogue of Microorganisms (GCM) 10K type strain sequencing project: providing services to taxonomists for standard genome sequencing and annotation.</title>
        <authorList>
            <consortium name="The Broad Institute Genomics Platform"/>
            <consortium name="The Broad Institute Genome Sequencing Center for Infectious Disease"/>
            <person name="Wu L."/>
            <person name="Ma J."/>
        </authorList>
    </citation>
    <scope>NUCLEOTIDE SEQUENCE [LARGE SCALE GENOMIC DNA]</scope>
    <source>
        <strain evidence="3">JCM 18298</strain>
    </source>
</reference>
<gene>
    <name evidence="2" type="ORF">GCM10023318_11050</name>
</gene>
<evidence type="ECO:0000313" key="3">
    <source>
        <dbReference type="Proteomes" id="UP001500603"/>
    </source>
</evidence>
<dbReference type="PANTHER" id="PTHR39515:SF2">
    <property type="entry name" value="HTH-TYPE TRANSCRIPTIONAL REGULATOR RV0880"/>
    <property type="match status" value="1"/>
</dbReference>
<comment type="caution">
    <text evidence="2">The sequence shown here is derived from an EMBL/GenBank/DDBJ whole genome shotgun (WGS) entry which is preliminary data.</text>
</comment>
<dbReference type="Gene3D" id="1.10.10.10">
    <property type="entry name" value="Winged helix-like DNA-binding domain superfamily/Winged helix DNA-binding domain"/>
    <property type="match status" value="1"/>
</dbReference>
<sequence length="155" mass="17335">MSVESQDAELDVGELTGVLENFTRMFISLPSLERLSFTTLSVLHRLEGGGPRRLTELTASEQVTQSAITQIVIKLERQGYVRRTPDPTDRRAVLVDITSQGSAIVKNRRGDRIDRLDELVARLDRGEKTAISTALPALTRLVELDHARSREHDES</sequence>
<evidence type="ECO:0000313" key="2">
    <source>
        <dbReference type="EMBL" id="GAA5046041.1"/>
    </source>
</evidence>
<dbReference type="Pfam" id="PF01047">
    <property type="entry name" value="MarR"/>
    <property type="match status" value="1"/>
</dbReference>
<dbReference type="RefSeq" id="WP_345493918.1">
    <property type="nucleotide sequence ID" value="NZ_BAABJM010000001.1"/>
</dbReference>
<dbReference type="PROSITE" id="PS50995">
    <property type="entry name" value="HTH_MARR_2"/>
    <property type="match status" value="1"/>
</dbReference>
<organism evidence="2 3">
    <name type="scientific">Nocardia callitridis</name>
    <dbReference type="NCBI Taxonomy" id="648753"/>
    <lineage>
        <taxon>Bacteria</taxon>
        <taxon>Bacillati</taxon>
        <taxon>Actinomycetota</taxon>
        <taxon>Actinomycetes</taxon>
        <taxon>Mycobacteriales</taxon>
        <taxon>Nocardiaceae</taxon>
        <taxon>Nocardia</taxon>
    </lineage>
</organism>
<keyword evidence="3" id="KW-1185">Reference proteome</keyword>
<dbReference type="EMBL" id="BAABJM010000001">
    <property type="protein sequence ID" value="GAA5046041.1"/>
    <property type="molecule type" value="Genomic_DNA"/>
</dbReference>
<feature type="domain" description="HTH marR-type" evidence="1">
    <location>
        <begin position="1"/>
        <end position="140"/>
    </location>
</feature>
<protein>
    <recommendedName>
        <fullName evidence="1">HTH marR-type domain-containing protein</fullName>
    </recommendedName>
</protein>
<dbReference type="PRINTS" id="PR00598">
    <property type="entry name" value="HTHMARR"/>
</dbReference>
<dbReference type="InterPro" id="IPR000835">
    <property type="entry name" value="HTH_MarR-typ"/>
</dbReference>
<dbReference type="InterPro" id="IPR052526">
    <property type="entry name" value="HTH-type_Bedaq_tolerance"/>
</dbReference>
<dbReference type="SUPFAM" id="SSF46785">
    <property type="entry name" value="Winged helix' DNA-binding domain"/>
    <property type="match status" value="1"/>
</dbReference>
<dbReference type="SMART" id="SM00347">
    <property type="entry name" value="HTH_MARR"/>
    <property type="match status" value="1"/>
</dbReference>
<accession>A0ABP9JYZ7</accession>
<dbReference type="InterPro" id="IPR036390">
    <property type="entry name" value="WH_DNA-bd_sf"/>
</dbReference>
<dbReference type="PANTHER" id="PTHR39515">
    <property type="entry name" value="CONSERVED PROTEIN"/>
    <property type="match status" value="1"/>
</dbReference>
<evidence type="ECO:0000259" key="1">
    <source>
        <dbReference type="PROSITE" id="PS50995"/>
    </source>
</evidence>